<accession>A0ACC2WFS8</accession>
<gene>
    <name evidence="1" type="ORF">QFC19_001448</name>
</gene>
<dbReference type="EMBL" id="JASBWR010000011">
    <property type="protein sequence ID" value="KAJ9110619.1"/>
    <property type="molecule type" value="Genomic_DNA"/>
</dbReference>
<sequence>MSGRIYNPNEACCSIPPVQSNYKPKGSYQKVGAFDKAYVIGDSKTHALICIYDIFGFWPQTEQGADILSSTLDGTKVVMPDFLKGKPWPVDKFPPKTKEEKEKLQEFFGTTANPQERLKETVAVAKSLQGEGYTSIGLYGFCWGGKVAMLAGSHADLFTGISIVHPAMLDVNDVKGLNVPLAMYPSKDEPADEVKKIVQALKAKPFADQCTHKTYPNMLVPSPALTSPVHTPGNEPDTSHFLHTLLVRHHGWAAARADLTDEENVKAYKDVYACVATFFKGLQKP</sequence>
<name>A0ACC2WFS8_9TREE</name>
<keyword evidence="2" id="KW-1185">Reference proteome</keyword>
<dbReference type="Proteomes" id="UP001241377">
    <property type="component" value="Unassembled WGS sequence"/>
</dbReference>
<proteinExistence type="predicted"/>
<protein>
    <submittedName>
        <fullName evidence="1">Uncharacterized protein</fullName>
    </submittedName>
</protein>
<reference evidence="1" key="1">
    <citation type="submission" date="2023-04" db="EMBL/GenBank/DDBJ databases">
        <title>Draft Genome sequencing of Naganishia species isolated from polar environments using Oxford Nanopore Technology.</title>
        <authorList>
            <person name="Leo P."/>
            <person name="Venkateswaran K."/>
        </authorList>
    </citation>
    <scope>NUCLEOTIDE SEQUENCE</scope>
    <source>
        <strain evidence="1">MNA-CCFEE 5261</strain>
    </source>
</reference>
<organism evidence="1 2">
    <name type="scientific">Naganishia cerealis</name>
    <dbReference type="NCBI Taxonomy" id="610337"/>
    <lineage>
        <taxon>Eukaryota</taxon>
        <taxon>Fungi</taxon>
        <taxon>Dikarya</taxon>
        <taxon>Basidiomycota</taxon>
        <taxon>Agaricomycotina</taxon>
        <taxon>Tremellomycetes</taxon>
        <taxon>Filobasidiales</taxon>
        <taxon>Filobasidiaceae</taxon>
        <taxon>Naganishia</taxon>
    </lineage>
</organism>
<evidence type="ECO:0000313" key="1">
    <source>
        <dbReference type="EMBL" id="KAJ9110619.1"/>
    </source>
</evidence>
<evidence type="ECO:0000313" key="2">
    <source>
        <dbReference type="Proteomes" id="UP001241377"/>
    </source>
</evidence>
<comment type="caution">
    <text evidence="1">The sequence shown here is derived from an EMBL/GenBank/DDBJ whole genome shotgun (WGS) entry which is preliminary data.</text>
</comment>